<protein>
    <submittedName>
        <fullName evidence="1">Uncharacterized protein</fullName>
    </submittedName>
</protein>
<reference evidence="1 2" key="1">
    <citation type="journal article" date="2013" name="PLoS Genet.">
        <title>The genome and development-dependent transcriptomes of Pyronema confluens: a window into fungal evolution.</title>
        <authorList>
            <person name="Traeger S."/>
            <person name="Altegoer F."/>
            <person name="Freitag M."/>
            <person name="Gabaldon T."/>
            <person name="Kempken F."/>
            <person name="Kumar A."/>
            <person name="Marcet-Houben M."/>
            <person name="Poggeler S."/>
            <person name="Stajich J.E."/>
            <person name="Nowrousian M."/>
        </authorList>
    </citation>
    <scope>NUCLEOTIDE SEQUENCE [LARGE SCALE GENOMIC DNA]</scope>
    <source>
        <strain evidence="2">CBS 100304</strain>
        <tissue evidence="1">Vegetative mycelium</tissue>
    </source>
</reference>
<proteinExistence type="predicted"/>
<evidence type="ECO:0000313" key="1">
    <source>
        <dbReference type="EMBL" id="CCX06422.1"/>
    </source>
</evidence>
<dbReference type="EMBL" id="HF935288">
    <property type="protein sequence ID" value="CCX06422.1"/>
    <property type="molecule type" value="Genomic_DNA"/>
</dbReference>
<evidence type="ECO:0000313" key="2">
    <source>
        <dbReference type="Proteomes" id="UP000018144"/>
    </source>
</evidence>
<accession>U4KWU5</accession>
<dbReference type="AlphaFoldDB" id="U4KWU5"/>
<name>U4KWU5_PYROM</name>
<organism evidence="1 2">
    <name type="scientific">Pyronema omphalodes (strain CBS 100304)</name>
    <name type="common">Pyronema confluens</name>
    <dbReference type="NCBI Taxonomy" id="1076935"/>
    <lineage>
        <taxon>Eukaryota</taxon>
        <taxon>Fungi</taxon>
        <taxon>Dikarya</taxon>
        <taxon>Ascomycota</taxon>
        <taxon>Pezizomycotina</taxon>
        <taxon>Pezizomycetes</taxon>
        <taxon>Pezizales</taxon>
        <taxon>Pyronemataceae</taxon>
        <taxon>Pyronema</taxon>
    </lineage>
</organism>
<gene>
    <name evidence="1" type="ORF">PCON_06009</name>
</gene>
<keyword evidence="2" id="KW-1185">Reference proteome</keyword>
<sequence length="31" mass="3794">MYLGHLGLIIQRRIKLMTLFLYNTWLVWNEG</sequence>
<dbReference type="Proteomes" id="UP000018144">
    <property type="component" value="Unassembled WGS sequence"/>
</dbReference>